<comment type="subunit">
    <text evidence="8">The LHC complex of chromophytic algae is composed of fucoxanthin, chlorophyll A and C bound non-covalently by fucoxanthin chlorophyll proteins (FCPs). The ratio of the pigments in LHC; fucoxanthin: chlorophyll C: chlorophyll A; (0.6-1): (0.1-0.3): (1).</text>
</comment>
<feature type="binding site" evidence="9">
    <location>
        <position position="70"/>
    </location>
    <ligand>
        <name>chlorophyll a</name>
        <dbReference type="ChEBI" id="CHEBI:58416"/>
        <label>1</label>
    </ligand>
</feature>
<evidence type="ECO:0000256" key="9">
    <source>
        <dbReference type="PIRSR" id="PIRSR601344-1"/>
    </source>
</evidence>
<comment type="similarity">
    <text evidence="3">Belongs to the fucoxanthin chlorophyll protein family.</text>
</comment>
<gene>
    <name evidence="11" type="ORF">PHATRDRAFT_48798</name>
</gene>
<comment type="function">
    <text evidence="1">The light-harvesting complex (LHC) functions as a light receptor, it captures and delivers excitation energy to photosystems with which it is closely associated. Energy is transferred from the carotenoid and chlorophyll C (or B) to chlorophyll A and the photosynthetic reaction centers where it is used to synthesize ATP and reducing power.</text>
</comment>
<evidence type="ECO:0000256" key="5">
    <source>
        <dbReference type="ARBA" id="ARBA00022531"/>
    </source>
</evidence>
<evidence type="ECO:0000256" key="10">
    <source>
        <dbReference type="SAM" id="SignalP"/>
    </source>
</evidence>
<dbReference type="AlphaFoldDB" id="B7G8E5"/>
<dbReference type="GO" id="GO:0009765">
    <property type="term" value="P:photosynthesis, light harvesting"/>
    <property type="evidence" value="ECO:0007669"/>
    <property type="project" value="InterPro"/>
</dbReference>
<keyword evidence="10" id="KW-0732">Signal</keyword>
<evidence type="ECO:0000256" key="7">
    <source>
        <dbReference type="ARBA" id="ARBA00023243"/>
    </source>
</evidence>
<name>B7G8E5_PHATC</name>
<protein>
    <submittedName>
        <fullName evidence="11">Fucoxanthin chlorophyll a/c protein, deviant</fullName>
    </submittedName>
</protein>
<dbReference type="InterPro" id="IPR001344">
    <property type="entry name" value="Chloro_AB-bd_pln"/>
</dbReference>
<dbReference type="SUPFAM" id="SSF103511">
    <property type="entry name" value="Chlorophyll a-b binding protein"/>
    <property type="match status" value="1"/>
</dbReference>
<dbReference type="Pfam" id="PF00504">
    <property type="entry name" value="Chloroa_b-bind"/>
    <property type="match status" value="1"/>
</dbReference>
<dbReference type="Gene3D" id="1.10.3460.10">
    <property type="entry name" value="Chlorophyll a/b binding protein domain"/>
    <property type="match status" value="1"/>
</dbReference>
<dbReference type="GO" id="GO:0030076">
    <property type="term" value="C:light-harvesting complex"/>
    <property type="evidence" value="ECO:0007669"/>
    <property type="project" value="UniProtKB-KW"/>
</dbReference>
<feature type="binding site" evidence="9">
    <location>
        <position position="173"/>
    </location>
    <ligand>
        <name>chlorophyll a</name>
        <dbReference type="ChEBI" id="CHEBI:58416"/>
        <label>1</label>
    </ligand>
</feature>
<keyword evidence="6" id="KW-0934">Plastid</keyword>
<reference evidence="12" key="2">
    <citation type="submission" date="2008-08" db="EMBL/GenBank/DDBJ databases">
        <authorList>
            <consortium name="Diatom Consortium"/>
            <person name="Grigoriev I."/>
            <person name="Grimwood J."/>
            <person name="Kuo A."/>
            <person name="Otillar R.P."/>
            <person name="Salamov A."/>
            <person name="Detter J.C."/>
            <person name="Lindquist E."/>
            <person name="Shapiro H."/>
            <person name="Lucas S."/>
            <person name="Glavina del Rio T."/>
            <person name="Pitluck S."/>
            <person name="Rokhsar D."/>
            <person name="Bowler C."/>
        </authorList>
    </citation>
    <scope>GENOME REANNOTATION</scope>
    <source>
        <strain evidence="12">CCAP 1055/1</strain>
    </source>
</reference>
<evidence type="ECO:0000313" key="11">
    <source>
        <dbReference type="EMBL" id="EEC45154.1"/>
    </source>
</evidence>
<comment type="subcellular location">
    <subcellularLocation>
        <location evidence="2">Plastid</location>
        <location evidence="2">Chloroplast</location>
    </subcellularLocation>
</comment>
<evidence type="ECO:0000256" key="6">
    <source>
        <dbReference type="ARBA" id="ARBA00022640"/>
    </source>
</evidence>
<dbReference type="OrthoDB" id="423598at2759"/>
<dbReference type="GO" id="GO:0016168">
    <property type="term" value="F:chlorophyll binding"/>
    <property type="evidence" value="ECO:0007669"/>
    <property type="project" value="UniProtKB-KW"/>
</dbReference>
<dbReference type="GO" id="GO:0016020">
    <property type="term" value="C:membrane"/>
    <property type="evidence" value="ECO:0007669"/>
    <property type="project" value="InterPro"/>
</dbReference>
<keyword evidence="9" id="KW-0157">Chromophore</keyword>
<keyword evidence="5" id="KW-0602">Photosynthesis</keyword>
<feature type="binding site" evidence="9">
    <location>
        <position position="167"/>
    </location>
    <ligand>
        <name>chlorophyll a</name>
        <dbReference type="ChEBI" id="CHEBI:58416"/>
        <label>1</label>
    </ligand>
</feature>
<feature type="binding site" evidence="9">
    <location>
        <position position="171"/>
    </location>
    <ligand>
        <name>chlorophyll a</name>
        <dbReference type="ChEBI" id="CHEBI:58416"/>
        <label>1</label>
    </ligand>
</feature>
<dbReference type="InterPro" id="IPR022796">
    <property type="entry name" value="Chloroa_b-bind"/>
</dbReference>
<keyword evidence="7" id="KW-0437">Light-harvesting polypeptide</keyword>
<keyword evidence="9" id="KW-0148">Chlorophyll</keyword>
<sequence length="199" mass="21630">MKTSAIVAILAVSGASAFTPNTNAPQQLTKVGATAELDNMLGVDIETGKKIFDPVGLAQWAPADFLRKAELSNGRSAMLANVGWFWPKIVGTFDSQDVTTTDPIKAIAEADLQWWAQFFVFCGMLEAVKYRGELEGKSYTGEGPAVIDWAKQWDKLNADQKESMRLKELKNGRLAMLGFASYVANYYIPGSVPGLPAGF</sequence>
<evidence type="ECO:0000313" key="12">
    <source>
        <dbReference type="Proteomes" id="UP000000759"/>
    </source>
</evidence>
<dbReference type="EMBL" id="CM000621">
    <property type="protein sequence ID" value="EEC45154.1"/>
    <property type="molecule type" value="Genomic_DNA"/>
</dbReference>
<feature type="binding site" description="axial binding residue" evidence="9">
    <location>
        <position position="75"/>
    </location>
    <ligand>
        <name>chlorophyll b</name>
        <dbReference type="ChEBI" id="CHEBI:61721"/>
        <label>1</label>
    </ligand>
    <ligandPart>
        <name>Mg</name>
        <dbReference type="ChEBI" id="CHEBI:25107"/>
    </ligandPart>
</feature>
<feature type="binding site" description="axial binding residue" evidence="9">
    <location>
        <position position="135"/>
    </location>
    <ligand>
        <name>chlorophyll b</name>
        <dbReference type="ChEBI" id="CHEBI:61721"/>
        <label>1</label>
    </ligand>
    <ligandPart>
        <name>Mg</name>
        <dbReference type="ChEBI" id="CHEBI:25107"/>
    </ligandPart>
</feature>
<proteinExistence type="inferred from homology"/>
<dbReference type="PANTHER" id="PTHR21649">
    <property type="entry name" value="CHLOROPHYLL A/B BINDING PROTEIN"/>
    <property type="match status" value="1"/>
</dbReference>
<organism evidence="11 12">
    <name type="scientific">Phaeodactylum tricornutum (strain CCAP 1055/1)</name>
    <dbReference type="NCBI Taxonomy" id="556484"/>
    <lineage>
        <taxon>Eukaryota</taxon>
        <taxon>Sar</taxon>
        <taxon>Stramenopiles</taxon>
        <taxon>Ochrophyta</taxon>
        <taxon>Bacillariophyta</taxon>
        <taxon>Bacillariophyceae</taxon>
        <taxon>Bacillariophycidae</taxon>
        <taxon>Naviculales</taxon>
        <taxon>Phaeodactylaceae</taxon>
        <taxon>Phaeodactylum</taxon>
    </lineage>
</organism>
<dbReference type="Proteomes" id="UP000000759">
    <property type="component" value="Chromosome 19"/>
</dbReference>
<dbReference type="HOGENOM" id="CLU_057943_4_0_1"/>
<dbReference type="RefSeq" id="XP_002183454.1">
    <property type="nucleotide sequence ID" value="XM_002183418.1"/>
</dbReference>
<evidence type="ECO:0000256" key="3">
    <source>
        <dbReference type="ARBA" id="ARBA00005933"/>
    </source>
</evidence>
<feature type="binding site" evidence="9">
    <location>
        <position position="168"/>
    </location>
    <ligand>
        <name>chlorophyll b</name>
        <dbReference type="ChEBI" id="CHEBI:61721"/>
        <label>4</label>
    </ligand>
</feature>
<reference evidence="11 12" key="1">
    <citation type="journal article" date="2008" name="Nature">
        <title>The Phaeodactylum genome reveals the evolutionary history of diatom genomes.</title>
        <authorList>
            <person name="Bowler C."/>
            <person name="Allen A.E."/>
            <person name="Badger J.H."/>
            <person name="Grimwood J."/>
            <person name="Jabbari K."/>
            <person name="Kuo A."/>
            <person name="Maheswari U."/>
            <person name="Martens C."/>
            <person name="Maumus F."/>
            <person name="Otillar R.P."/>
            <person name="Rayko E."/>
            <person name="Salamov A."/>
            <person name="Vandepoele K."/>
            <person name="Beszteri B."/>
            <person name="Gruber A."/>
            <person name="Heijde M."/>
            <person name="Katinka M."/>
            <person name="Mock T."/>
            <person name="Valentin K."/>
            <person name="Verret F."/>
            <person name="Berges J.A."/>
            <person name="Brownlee C."/>
            <person name="Cadoret J.P."/>
            <person name="Chiovitti A."/>
            <person name="Choi C.J."/>
            <person name="Coesel S."/>
            <person name="De Martino A."/>
            <person name="Detter J.C."/>
            <person name="Durkin C."/>
            <person name="Falciatore A."/>
            <person name="Fournet J."/>
            <person name="Haruta M."/>
            <person name="Huysman M.J."/>
            <person name="Jenkins B.D."/>
            <person name="Jiroutova K."/>
            <person name="Jorgensen R.E."/>
            <person name="Joubert Y."/>
            <person name="Kaplan A."/>
            <person name="Kroger N."/>
            <person name="Kroth P.G."/>
            <person name="La Roche J."/>
            <person name="Lindquist E."/>
            <person name="Lommer M."/>
            <person name="Martin-Jezequel V."/>
            <person name="Lopez P.J."/>
            <person name="Lucas S."/>
            <person name="Mangogna M."/>
            <person name="McGinnis K."/>
            <person name="Medlin L.K."/>
            <person name="Montsant A."/>
            <person name="Oudot-Le Secq M.P."/>
            <person name="Napoli C."/>
            <person name="Obornik M."/>
            <person name="Parker M.S."/>
            <person name="Petit J.L."/>
            <person name="Porcel B.M."/>
            <person name="Poulsen N."/>
            <person name="Robison M."/>
            <person name="Rychlewski L."/>
            <person name="Rynearson T.A."/>
            <person name="Schmutz J."/>
            <person name="Shapiro H."/>
            <person name="Siaut M."/>
            <person name="Stanley M."/>
            <person name="Sussman M.R."/>
            <person name="Taylor A.R."/>
            <person name="Vardi A."/>
            <person name="von Dassow P."/>
            <person name="Vyverman W."/>
            <person name="Willis A."/>
            <person name="Wyrwicz L.S."/>
            <person name="Rokhsar D.S."/>
            <person name="Weissenbach J."/>
            <person name="Armbrust E.V."/>
            <person name="Green B.R."/>
            <person name="Van de Peer Y."/>
            <person name="Grigoriev I.V."/>
        </authorList>
    </citation>
    <scope>NUCLEOTIDE SEQUENCE [LARGE SCALE GENOMIC DNA]</scope>
    <source>
        <strain evidence="11 12">CCAP 1055/1</strain>
    </source>
</reference>
<keyword evidence="4" id="KW-0150">Chloroplast</keyword>
<feature type="chain" id="PRO_5002855548" evidence="10">
    <location>
        <begin position="18"/>
        <end position="199"/>
    </location>
</feature>
<keyword evidence="12" id="KW-1185">Reference proteome</keyword>
<dbReference type="KEGG" id="pti:PHATRDRAFT_48798"/>
<evidence type="ECO:0000256" key="8">
    <source>
        <dbReference type="ARBA" id="ARBA00044011"/>
    </source>
</evidence>
<evidence type="ECO:0000256" key="1">
    <source>
        <dbReference type="ARBA" id="ARBA00004022"/>
    </source>
</evidence>
<dbReference type="GO" id="GO:0009507">
    <property type="term" value="C:chloroplast"/>
    <property type="evidence" value="ECO:0007669"/>
    <property type="project" value="UniProtKB-SubCell"/>
</dbReference>
<dbReference type="InParanoid" id="B7G8E5"/>
<dbReference type="GeneID" id="7195106"/>
<feature type="signal peptide" evidence="10">
    <location>
        <begin position="1"/>
        <end position="17"/>
    </location>
</feature>
<accession>B7G8E5</accession>
<evidence type="ECO:0000256" key="2">
    <source>
        <dbReference type="ARBA" id="ARBA00004229"/>
    </source>
</evidence>
<dbReference type="OMA" id="DPIDAIM"/>
<evidence type="ECO:0000256" key="4">
    <source>
        <dbReference type="ARBA" id="ARBA00022528"/>
    </source>
</evidence>